<dbReference type="Proteomes" id="UP000281644">
    <property type="component" value="Chromosome"/>
</dbReference>
<organism evidence="1 2">
    <name type="scientific">Lactiplantibacillus argentoratensis</name>
    <dbReference type="NCBI Taxonomy" id="271881"/>
    <lineage>
        <taxon>Bacteria</taxon>
        <taxon>Bacillati</taxon>
        <taxon>Bacillota</taxon>
        <taxon>Bacilli</taxon>
        <taxon>Lactobacillales</taxon>
        <taxon>Lactobacillaceae</taxon>
        <taxon>Lactiplantibacillus</taxon>
    </lineage>
</organism>
<accession>A0AAN1PZZ8</accession>
<name>A0AAN1PZZ8_9LACO</name>
<protein>
    <submittedName>
        <fullName evidence="1">Uncharacterized protein</fullName>
    </submittedName>
</protein>
<dbReference type="AlphaFoldDB" id="A0AAN1PZZ8"/>
<evidence type="ECO:0000313" key="2">
    <source>
        <dbReference type="Proteomes" id="UP000281644"/>
    </source>
</evidence>
<gene>
    <name evidence="1" type="ORF">LPA65_04620</name>
</gene>
<reference evidence="1 2" key="1">
    <citation type="submission" date="2018-10" db="EMBL/GenBank/DDBJ databases">
        <title>Genome sequencing of Lactobacillus species.</title>
        <authorList>
            <person name="Baek C."/>
            <person name="Yi H."/>
        </authorList>
    </citation>
    <scope>NUCLEOTIDE SEQUENCE [LARGE SCALE GENOMIC DNA]</scope>
    <source>
        <strain evidence="1 2">DSM 16365</strain>
    </source>
</reference>
<dbReference type="KEGG" id="larg:LPA65_04620"/>
<dbReference type="EMBL" id="CP032751">
    <property type="protein sequence ID" value="AYJ35106.1"/>
    <property type="molecule type" value="Genomic_DNA"/>
</dbReference>
<proteinExistence type="predicted"/>
<evidence type="ECO:0000313" key="1">
    <source>
        <dbReference type="EMBL" id="AYJ35106.1"/>
    </source>
</evidence>
<sequence length="65" mass="7282">MLPARLMVTGKTPDNYATFIRIAVHRKAAFIACLPESNQALKKSNSQMNWIFNLIRTGQPTCQSS</sequence>